<comment type="caution">
    <text evidence="5">The sequence shown here is derived from an EMBL/GenBank/DDBJ whole genome shotgun (WGS) entry which is preliminary data.</text>
</comment>
<dbReference type="CDD" id="cd12148">
    <property type="entry name" value="fungal_TF_MHR"/>
    <property type="match status" value="1"/>
</dbReference>
<evidence type="ECO:0000259" key="4">
    <source>
        <dbReference type="PROSITE" id="PS50048"/>
    </source>
</evidence>
<gene>
    <name evidence="5" type="ORF">K431DRAFT_84247</name>
</gene>
<keyword evidence="1" id="KW-0479">Metal-binding</keyword>
<evidence type="ECO:0000256" key="1">
    <source>
        <dbReference type="ARBA" id="ARBA00022723"/>
    </source>
</evidence>
<dbReference type="EMBL" id="MU003794">
    <property type="protein sequence ID" value="KAF2721038.1"/>
    <property type="molecule type" value="Genomic_DNA"/>
</dbReference>
<dbReference type="SUPFAM" id="SSF57701">
    <property type="entry name" value="Zn2/Cys6 DNA-binding domain"/>
    <property type="match status" value="1"/>
</dbReference>
<keyword evidence="6" id="KW-1185">Reference proteome</keyword>
<name>A0A9P4Q5N1_9PEZI</name>
<evidence type="ECO:0000313" key="6">
    <source>
        <dbReference type="Proteomes" id="UP000799441"/>
    </source>
</evidence>
<dbReference type="InterPro" id="IPR007219">
    <property type="entry name" value="XnlR_reg_dom"/>
</dbReference>
<dbReference type="GO" id="GO:0008270">
    <property type="term" value="F:zinc ion binding"/>
    <property type="evidence" value="ECO:0007669"/>
    <property type="project" value="InterPro"/>
</dbReference>
<protein>
    <recommendedName>
        <fullName evidence="4">Zn(2)-C6 fungal-type domain-containing protein</fullName>
    </recommendedName>
</protein>
<keyword evidence="2" id="KW-0539">Nucleus</keyword>
<organism evidence="5 6">
    <name type="scientific">Polychaeton citri CBS 116435</name>
    <dbReference type="NCBI Taxonomy" id="1314669"/>
    <lineage>
        <taxon>Eukaryota</taxon>
        <taxon>Fungi</taxon>
        <taxon>Dikarya</taxon>
        <taxon>Ascomycota</taxon>
        <taxon>Pezizomycotina</taxon>
        <taxon>Dothideomycetes</taxon>
        <taxon>Dothideomycetidae</taxon>
        <taxon>Capnodiales</taxon>
        <taxon>Capnodiaceae</taxon>
        <taxon>Polychaeton</taxon>
    </lineage>
</organism>
<dbReference type="CDD" id="cd00067">
    <property type="entry name" value="GAL4"/>
    <property type="match status" value="1"/>
</dbReference>
<evidence type="ECO:0000256" key="3">
    <source>
        <dbReference type="SAM" id="MobiDB-lite"/>
    </source>
</evidence>
<dbReference type="GO" id="GO:0006351">
    <property type="term" value="P:DNA-templated transcription"/>
    <property type="evidence" value="ECO:0007669"/>
    <property type="project" value="InterPro"/>
</dbReference>
<dbReference type="PANTHER" id="PTHR47256:SF3">
    <property type="entry name" value="ZN(II)2CYS6 TRANSCRIPTION FACTOR (EUROFUNG)"/>
    <property type="match status" value="1"/>
</dbReference>
<evidence type="ECO:0000256" key="2">
    <source>
        <dbReference type="ARBA" id="ARBA00023242"/>
    </source>
</evidence>
<dbReference type="SMART" id="SM00066">
    <property type="entry name" value="GAL4"/>
    <property type="match status" value="1"/>
</dbReference>
<dbReference type="InterPro" id="IPR036864">
    <property type="entry name" value="Zn2-C6_fun-type_DNA-bd_sf"/>
</dbReference>
<dbReference type="PROSITE" id="PS00463">
    <property type="entry name" value="ZN2_CY6_FUNGAL_1"/>
    <property type="match status" value="1"/>
</dbReference>
<feature type="domain" description="Zn(2)-C6 fungal-type" evidence="4">
    <location>
        <begin position="54"/>
        <end position="83"/>
    </location>
</feature>
<accession>A0A9P4Q5N1</accession>
<sequence length="534" mass="60827">MHGWRGRHGRLEVAPQIEMNDSPDDMESINMSDEPKGALLVSVEGAKRQTIAAACQRCRRRKQKCSGQRPCESCKRSGTDCVFFAKENETRQQAAKRKFDEYHEVYSQILGGSESQALNIVHRIRKGEQLDSILRYPQRVSVEETIPATYERRQKQNFLVNLSQSTGSLHEVVDLASSVFSPLTGISLPDQREFQQLKDSLMTIKVLSDIVADTKRDGQLVGPSRTPRPHAHIPDGSHDGPIFWVPALPWTTLIESSYAVSHIISIFLVYINPYWRFVEEDLFLRAMREGDMDSGYCSPVLVHAMLACGAQYTEIDEVFIKTGDFITRGEDLHREAIRLSNEESQTTIANVQALLILSLESGIRGKDRWGLTMVMSALTLNKSIPNDNVLLHSEQARANYARCRQCVATSAPWLFLSYHAELAQEGDAFQDILPEETPILDDVLPDTVLFWVGYPIQKKPVRFRMNLMMRQRRKLIYLLWDTCKIVSTKNQSCDREELWRNVQDVAAKLYEWHQVLPAELGYSGKMAASLFEFQ</sequence>
<dbReference type="InterPro" id="IPR001138">
    <property type="entry name" value="Zn2Cys6_DnaBD"/>
</dbReference>
<dbReference type="GO" id="GO:0003677">
    <property type="term" value="F:DNA binding"/>
    <property type="evidence" value="ECO:0007669"/>
    <property type="project" value="InterPro"/>
</dbReference>
<dbReference type="AlphaFoldDB" id="A0A9P4Q5N1"/>
<dbReference type="Gene3D" id="4.10.240.10">
    <property type="entry name" value="Zn(2)-C6 fungal-type DNA-binding domain"/>
    <property type="match status" value="1"/>
</dbReference>
<dbReference type="PROSITE" id="PS50048">
    <property type="entry name" value="ZN2_CY6_FUNGAL_2"/>
    <property type="match status" value="1"/>
</dbReference>
<dbReference type="Pfam" id="PF00172">
    <property type="entry name" value="Zn_clus"/>
    <property type="match status" value="1"/>
</dbReference>
<dbReference type="InterPro" id="IPR053187">
    <property type="entry name" value="Notoamide_regulator"/>
</dbReference>
<proteinExistence type="predicted"/>
<dbReference type="Proteomes" id="UP000799441">
    <property type="component" value="Unassembled WGS sequence"/>
</dbReference>
<feature type="region of interest" description="Disordered" evidence="3">
    <location>
        <begin position="1"/>
        <end position="22"/>
    </location>
</feature>
<reference evidence="5" key="1">
    <citation type="journal article" date="2020" name="Stud. Mycol.">
        <title>101 Dothideomycetes genomes: a test case for predicting lifestyles and emergence of pathogens.</title>
        <authorList>
            <person name="Haridas S."/>
            <person name="Albert R."/>
            <person name="Binder M."/>
            <person name="Bloem J."/>
            <person name="Labutti K."/>
            <person name="Salamov A."/>
            <person name="Andreopoulos B."/>
            <person name="Baker S."/>
            <person name="Barry K."/>
            <person name="Bills G."/>
            <person name="Bluhm B."/>
            <person name="Cannon C."/>
            <person name="Castanera R."/>
            <person name="Culley D."/>
            <person name="Daum C."/>
            <person name="Ezra D."/>
            <person name="Gonzalez J."/>
            <person name="Henrissat B."/>
            <person name="Kuo A."/>
            <person name="Liang C."/>
            <person name="Lipzen A."/>
            <person name="Lutzoni F."/>
            <person name="Magnuson J."/>
            <person name="Mondo S."/>
            <person name="Nolan M."/>
            <person name="Ohm R."/>
            <person name="Pangilinan J."/>
            <person name="Park H.-J."/>
            <person name="Ramirez L."/>
            <person name="Alfaro M."/>
            <person name="Sun H."/>
            <person name="Tritt A."/>
            <person name="Yoshinaga Y."/>
            <person name="Zwiers L.-H."/>
            <person name="Turgeon B."/>
            <person name="Goodwin S."/>
            <person name="Spatafora J."/>
            <person name="Crous P."/>
            <person name="Grigoriev I."/>
        </authorList>
    </citation>
    <scope>NUCLEOTIDE SEQUENCE</scope>
    <source>
        <strain evidence="5">CBS 116435</strain>
    </source>
</reference>
<dbReference type="Pfam" id="PF04082">
    <property type="entry name" value="Fungal_trans"/>
    <property type="match status" value="1"/>
</dbReference>
<dbReference type="OrthoDB" id="426882at2759"/>
<dbReference type="PANTHER" id="PTHR47256">
    <property type="entry name" value="ZN(II)2CYS6 TRANSCRIPTION FACTOR (EUROFUNG)-RELATED"/>
    <property type="match status" value="1"/>
</dbReference>
<evidence type="ECO:0000313" key="5">
    <source>
        <dbReference type="EMBL" id="KAF2721038.1"/>
    </source>
</evidence>
<dbReference type="GO" id="GO:0000981">
    <property type="term" value="F:DNA-binding transcription factor activity, RNA polymerase II-specific"/>
    <property type="evidence" value="ECO:0007669"/>
    <property type="project" value="InterPro"/>
</dbReference>